<comment type="caution">
    <text evidence="3">The sequence shown here is derived from an EMBL/GenBank/DDBJ whole genome shotgun (WGS) entry which is preliminary data.</text>
</comment>
<feature type="domain" description="Retrotransposon gag" evidence="2">
    <location>
        <begin position="396"/>
        <end position="463"/>
    </location>
</feature>
<gene>
    <name evidence="3" type="ORF">Taro_023800</name>
</gene>
<feature type="region of interest" description="Disordered" evidence="1">
    <location>
        <begin position="519"/>
        <end position="560"/>
    </location>
</feature>
<feature type="compositionally biased region" description="Basic and acidic residues" evidence="1">
    <location>
        <begin position="532"/>
        <end position="560"/>
    </location>
</feature>
<keyword evidence="4" id="KW-1185">Reference proteome</keyword>
<protein>
    <recommendedName>
        <fullName evidence="2">Retrotransposon gag domain-containing protein</fullName>
    </recommendedName>
</protein>
<feature type="region of interest" description="Disordered" evidence="1">
    <location>
        <begin position="902"/>
        <end position="922"/>
    </location>
</feature>
<evidence type="ECO:0000313" key="4">
    <source>
        <dbReference type="Proteomes" id="UP000652761"/>
    </source>
</evidence>
<dbReference type="Proteomes" id="UP000652761">
    <property type="component" value="Unassembled WGS sequence"/>
</dbReference>
<reference evidence="3" key="1">
    <citation type="submission" date="2017-07" db="EMBL/GenBank/DDBJ databases">
        <title>Taro Niue Genome Assembly and Annotation.</title>
        <authorList>
            <person name="Atibalentja N."/>
            <person name="Keating K."/>
            <person name="Fields C.J."/>
        </authorList>
    </citation>
    <scope>NUCLEOTIDE SEQUENCE</scope>
    <source>
        <strain evidence="3">Niue_2</strain>
        <tissue evidence="3">Leaf</tissue>
    </source>
</reference>
<dbReference type="Pfam" id="PF03732">
    <property type="entry name" value="Retrotrans_gag"/>
    <property type="match status" value="1"/>
</dbReference>
<feature type="region of interest" description="Disordered" evidence="1">
    <location>
        <begin position="75"/>
        <end position="100"/>
    </location>
</feature>
<dbReference type="InterPro" id="IPR005162">
    <property type="entry name" value="Retrotrans_gag_dom"/>
</dbReference>
<evidence type="ECO:0000256" key="1">
    <source>
        <dbReference type="SAM" id="MobiDB-lite"/>
    </source>
</evidence>
<evidence type="ECO:0000259" key="2">
    <source>
        <dbReference type="Pfam" id="PF03732"/>
    </source>
</evidence>
<feature type="compositionally biased region" description="Low complexity" evidence="1">
    <location>
        <begin position="520"/>
        <end position="531"/>
    </location>
</feature>
<feature type="compositionally biased region" description="Polar residues" evidence="1">
    <location>
        <begin position="902"/>
        <end position="914"/>
    </location>
</feature>
<dbReference type="PANTHER" id="PTHR33240:SF15">
    <property type="entry name" value="GAG-PRO-LIKE PROTEIN"/>
    <property type="match status" value="1"/>
</dbReference>
<dbReference type="OrthoDB" id="2919534at2759"/>
<dbReference type="AlphaFoldDB" id="A0A843V9F6"/>
<dbReference type="EMBL" id="NMUH01001313">
    <property type="protein sequence ID" value="MQL91197.1"/>
    <property type="molecule type" value="Genomic_DNA"/>
</dbReference>
<name>A0A843V9F6_COLES</name>
<proteinExistence type="predicted"/>
<evidence type="ECO:0000313" key="3">
    <source>
        <dbReference type="EMBL" id="MQL91197.1"/>
    </source>
</evidence>
<organism evidence="3 4">
    <name type="scientific">Colocasia esculenta</name>
    <name type="common">Wild taro</name>
    <name type="synonym">Arum esculentum</name>
    <dbReference type="NCBI Taxonomy" id="4460"/>
    <lineage>
        <taxon>Eukaryota</taxon>
        <taxon>Viridiplantae</taxon>
        <taxon>Streptophyta</taxon>
        <taxon>Embryophyta</taxon>
        <taxon>Tracheophyta</taxon>
        <taxon>Spermatophyta</taxon>
        <taxon>Magnoliopsida</taxon>
        <taxon>Liliopsida</taxon>
        <taxon>Araceae</taxon>
        <taxon>Aroideae</taxon>
        <taxon>Colocasieae</taxon>
        <taxon>Colocasia</taxon>
    </lineage>
</organism>
<accession>A0A843V9F6</accession>
<dbReference type="PANTHER" id="PTHR33240">
    <property type="entry name" value="OS08G0508500 PROTEIN"/>
    <property type="match status" value="1"/>
</dbReference>
<sequence>MWIDRASLSVALYGTTLLRVVTRPLGSGVGRVFTWLTGAGGVSDDLAKAGALGIRLAPDGPAGRALLTESLHRKVMRARKTKSSGASNGYGGKSERGRARRPRTTFFNCSRTTIMEAPLVARQLEDRDRKLPAISATKSVNGNLRRTPEHDFYPLIVNRTDGATIKGGGISHTRGRQFLMQKTLSFYLAESDLSVGVLPHRGYSVVLQRQQVVAVQGGVAGRSNIPELGLGGAEAVGDRAAPPTTSVSHVNIQAAVPEVSAPALQAPATISVAPAVATDHGTTKATEVDHDTAESTPVATSILPAEPRWRSDIQEMNRKIEALQRGTRVPSVTTLLSTLPFTEEITSAQVPMKLQLPKFRRYNGTSNPVHHLDDFQGQVEMVNLSDALKCRAFMPTVDDAALQWFKTLPARSVTNFHYFAQQFLYHFFNTVQHSLCTDDLWHVAQRSGELFRDYAKRFQLEAMKVIDLDLQTAVNILTRVYTNTPFISSVAKKPPVSLSYLLSRMQKYARLESTLGAAGKLGRSSESGSSRKGSEPKKPRRDEPSSRGDRRSGSNRQHDEYRRTWDLPSFTRLPFEILPIIKRLPEFRRPEPLPRPPPGHGADQYCEYHKGYGHITDQCRSLKMEISNMLRRGIIGKDVVDRRTKERTPEEERGARGGKGAVHVLAGGLAGGGDSGRKWKAYASAVGSSSGGSAPRPHGVITFFEDDIVGLSFPHDDALVVSADIDGYSVHRILVDSGVAPDVLFYDCYVKMTDLNTELKPIATPLFEFSGSSVSVEGSIKLKVTLKTRPCLVTVEADFLVVKVKSTYNVILGRGILGKLGGVPSTYHQKLKFPTPSGIGEVAGNQIEARVYRFCHGSVDTPIDGVDIETESLKVFHEDRVKCVDTALGSVDTSPRFQKTQLPDWDSVSTQPKTQLPDWDSVSTQPVSVSTLVPSPRRLVLCNWDSVSTHSVTVSTHSG</sequence>